<dbReference type="AlphaFoldDB" id="A0AAQ3LIQ1"/>
<evidence type="ECO:0000313" key="1">
    <source>
        <dbReference type="EMBL" id="WOS75069.1"/>
    </source>
</evidence>
<dbReference type="RefSeq" id="WP_003088050.1">
    <property type="nucleotide sequence ID" value="NZ_AP014622.1"/>
</dbReference>
<protein>
    <submittedName>
        <fullName evidence="1">Uncharacterized protein</fullName>
    </submittedName>
</protein>
<proteinExistence type="predicted"/>
<organism evidence="1 2">
    <name type="scientific">Pseudomonas aeruginosa</name>
    <dbReference type="NCBI Taxonomy" id="287"/>
    <lineage>
        <taxon>Bacteria</taxon>
        <taxon>Pseudomonadati</taxon>
        <taxon>Pseudomonadota</taxon>
        <taxon>Gammaproteobacteria</taxon>
        <taxon>Pseudomonadales</taxon>
        <taxon>Pseudomonadaceae</taxon>
        <taxon>Pseudomonas</taxon>
    </lineage>
</organism>
<sequence>MLLSLLCLSTLVLGLALSLTGSTREEREQTALLPFADDPEAARRVARDTGKICRQVVRPLEESREAAGPPFLA</sequence>
<reference evidence="1" key="2">
    <citation type="submission" date="2023-10" db="EMBL/GenBank/DDBJ databases">
        <title>Pathogen: clinical or host-associated sample.</title>
        <authorList>
            <person name="Hergert J."/>
            <person name="Casey R."/>
            <person name="Wagner J."/>
            <person name="Young E.L."/>
            <person name="Oakeson K.F."/>
        </authorList>
    </citation>
    <scope>NUCLEOTIDE SEQUENCE</scope>
    <source>
        <strain evidence="1">2021CK-01020</strain>
    </source>
</reference>
<dbReference type="KEGG" id="paeb:NCGM1900_4639"/>
<evidence type="ECO:0000313" key="2">
    <source>
        <dbReference type="Proteomes" id="UP001297540"/>
    </source>
</evidence>
<gene>
    <name evidence="1" type="ORF">L4V69_21420</name>
</gene>
<reference evidence="1" key="1">
    <citation type="submission" date="2023-06" db="EMBL/GenBank/DDBJ databases">
        <authorList>
            <consortium name="Clinical and Environmental Microbiology Branch: Whole genome sequencing antimicrobial resistance pathogens in the healthcare setting"/>
        </authorList>
    </citation>
    <scope>NUCLEOTIDE SEQUENCE</scope>
    <source>
        <strain evidence="1">2021CK-01020</strain>
    </source>
</reference>
<accession>A0AAQ3LIQ1</accession>
<name>A0AAQ3LIQ1_PSEAI</name>
<dbReference type="EMBL" id="CP136986">
    <property type="protein sequence ID" value="WOS75069.1"/>
    <property type="molecule type" value="Genomic_DNA"/>
</dbReference>
<dbReference type="Proteomes" id="UP001297540">
    <property type="component" value="Chromosome"/>
</dbReference>